<dbReference type="PRINTS" id="PR00837">
    <property type="entry name" value="V5TPXLIKE"/>
</dbReference>
<feature type="chain" id="PRO_5009304507" evidence="2">
    <location>
        <begin position="17"/>
        <end position="273"/>
    </location>
</feature>
<dbReference type="InterPro" id="IPR014044">
    <property type="entry name" value="CAP_dom"/>
</dbReference>
<accession>A0A1I7RMR0</accession>
<keyword evidence="2" id="KW-0732">Signal</keyword>
<reference evidence="5" key="1">
    <citation type="submission" date="2016-11" db="UniProtKB">
        <authorList>
            <consortium name="WormBaseParasite"/>
        </authorList>
    </citation>
    <scope>IDENTIFICATION</scope>
</reference>
<name>A0A1I7RMR0_BURXY</name>
<dbReference type="Pfam" id="PF00188">
    <property type="entry name" value="CAP"/>
    <property type="match status" value="1"/>
</dbReference>
<evidence type="ECO:0000313" key="5">
    <source>
        <dbReference type="WBParaSite" id="BXY_0199500.1"/>
    </source>
</evidence>
<proteinExistence type="predicted"/>
<feature type="compositionally biased region" description="Low complexity" evidence="1">
    <location>
        <begin position="237"/>
        <end position="252"/>
    </location>
</feature>
<dbReference type="PANTHER" id="PTHR10334">
    <property type="entry name" value="CYSTEINE-RICH SECRETORY PROTEIN-RELATED"/>
    <property type="match status" value="1"/>
</dbReference>
<feature type="domain" description="SCP" evidence="3">
    <location>
        <begin position="25"/>
        <end position="184"/>
    </location>
</feature>
<dbReference type="Proteomes" id="UP000095284">
    <property type="component" value="Unplaced"/>
</dbReference>
<evidence type="ECO:0000256" key="2">
    <source>
        <dbReference type="SAM" id="SignalP"/>
    </source>
</evidence>
<dbReference type="eggNOG" id="KOG3017">
    <property type="taxonomic scope" value="Eukaryota"/>
</dbReference>
<sequence length="273" mass="29993">MRIIFFFSCLVLAISAYTQRRLTAEERAAILNQHNMYKRKVANGQQEARDGKLPTAADMRAYEYDVSIEDLAFEWASNCVWKHSSDHGGENIYAVSGEDNVTAIAISSVDSWFSEVKGFNVSNVADFEVDPNVVTGHFTQVIWGKSYRLGCAIAHCSSIENLSSGFDNGYFAVCNYEDRGNYISWPVYTSGDICSKCPDGTTCEDSLCVLPLESTTASVQSTTEEYSVQSTTEEYPVQSTTEEYSTQSTTEEGSGEEGGVTGTTVGPDNVKIF</sequence>
<dbReference type="AlphaFoldDB" id="A0A1I7RMR0"/>
<feature type="region of interest" description="Disordered" evidence="1">
    <location>
        <begin position="220"/>
        <end position="273"/>
    </location>
</feature>
<feature type="compositionally biased region" description="Polar residues" evidence="1">
    <location>
        <begin position="220"/>
        <end position="233"/>
    </location>
</feature>
<dbReference type="SMART" id="SM00198">
    <property type="entry name" value="SCP"/>
    <property type="match status" value="1"/>
</dbReference>
<feature type="signal peptide" evidence="2">
    <location>
        <begin position="1"/>
        <end position="16"/>
    </location>
</feature>
<dbReference type="GO" id="GO:0005576">
    <property type="term" value="C:extracellular region"/>
    <property type="evidence" value="ECO:0007669"/>
    <property type="project" value="InterPro"/>
</dbReference>
<protein>
    <submittedName>
        <fullName evidence="5">SCP domain-containing protein</fullName>
    </submittedName>
</protein>
<evidence type="ECO:0000313" key="4">
    <source>
        <dbReference type="Proteomes" id="UP000095284"/>
    </source>
</evidence>
<evidence type="ECO:0000259" key="3">
    <source>
        <dbReference type="SMART" id="SM00198"/>
    </source>
</evidence>
<dbReference type="PRINTS" id="PR00838">
    <property type="entry name" value="V5ALLERGEN"/>
</dbReference>
<dbReference type="SMR" id="A0A1I7RMR0"/>
<organism evidence="4 5">
    <name type="scientific">Bursaphelenchus xylophilus</name>
    <name type="common">Pinewood nematode worm</name>
    <name type="synonym">Aphelenchoides xylophilus</name>
    <dbReference type="NCBI Taxonomy" id="6326"/>
    <lineage>
        <taxon>Eukaryota</taxon>
        <taxon>Metazoa</taxon>
        <taxon>Ecdysozoa</taxon>
        <taxon>Nematoda</taxon>
        <taxon>Chromadorea</taxon>
        <taxon>Rhabditida</taxon>
        <taxon>Tylenchina</taxon>
        <taxon>Tylenchomorpha</taxon>
        <taxon>Aphelenchoidea</taxon>
        <taxon>Aphelenchoididae</taxon>
        <taxon>Bursaphelenchus</taxon>
    </lineage>
</organism>
<dbReference type="InterPro" id="IPR001283">
    <property type="entry name" value="CRISP-related"/>
</dbReference>
<dbReference type="InterPro" id="IPR018244">
    <property type="entry name" value="Allrgn_V5/Tpx1_CS"/>
</dbReference>
<dbReference type="InterPro" id="IPR035940">
    <property type="entry name" value="CAP_sf"/>
</dbReference>
<dbReference type="InterPro" id="IPR002413">
    <property type="entry name" value="V5_allergen-like"/>
</dbReference>
<dbReference type="WBParaSite" id="BXY_0199500.1">
    <property type="protein sequence ID" value="BXY_0199500.1"/>
    <property type="gene ID" value="BXY_0199500"/>
</dbReference>
<dbReference type="CDD" id="cd05380">
    <property type="entry name" value="CAP_euk"/>
    <property type="match status" value="1"/>
</dbReference>
<dbReference type="SUPFAM" id="SSF55797">
    <property type="entry name" value="PR-1-like"/>
    <property type="match status" value="1"/>
</dbReference>
<dbReference type="Gene3D" id="3.40.33.10">
    <property type="entry name" value="CAP"/>
    <property type="match status" value="1"/>
</dbReference>
<evidence type="ECO:0000256" key="1">
    <source>
        <dbReference type="SAM" id="MobiDB-lite"/>
    </source>
</evidence>
<dbReference type="PROSITE" id="PS01009">
    <property type="entry name" value="CRISP_1"/>
    <property type="match status" value="1"/>
</dbReference>